<proteinExistence type="predicted"/>
<evidence type="ECO:0000256" key="1">
    <source>
        <dbReference type="SAM" id="MobiDB-lite"/>
    </source>
</evidence>
<evidence type="ECO:0000313" key="2">
    <source>
        <dbReference type="EMBL" id="KAK8762377.1"/>
    </source>
</evidence>
<gene>
    <name evidence="2" type="ORF">V5799_026358</name>
</gene>
<sequence length="128" mass="13699">MSASGGNWETRRLRTCRCGRPPCRATRAGGKTPSEEGAWPPPCGTRPSPKRGPTIDHCGHVSAPSFAPPVPHWPGFPECCPPGPRGCTGCEALRPAARHSRSNRESSAVGSSKRDWNPPPRRVPSLSK</sequence>
<dbReference type="Proteomes" id="UP001321473">
    <property type="component" value="Unassembled WGS sequence"/>
</dbReference>
<keyword evidence="3" id="KW-1185">Reference proteome</keyword>
<accession>A0AAQ4DIT7</accession>
<feature type="region of interest" description="Disordered" evidence="1">
    <location>
        <begin position="24"/>
        <end position="57"/>
    </location>
</feature>
<dbReference type="EMBL" id="JARKHS020030142">
    <property type="protein sequence ID" value="KAK8762377.1"/>
    <property type="molecule type" value="Genomic_DNA"/>
</dbReference>
<reference evidence="2 3" key="1">
    <citation type="journal article" date="2023" name="Arcadia Sci">
        <title>De novo assembly of a long-read Amblyomma americanum tick genome.</title>
        <authorList>
            <person name="Chou S."/>
            <person name="Poskanzer K.E."/>
            <person name="Rollins M."/>
            <person name="Thuy-Boun P.S."/>
        </authorList>
    </citation>
    <scope>NUCLEOTIDE SEQUENCE [LARGE SCALE GENOMIC DNA]</scope>
    <source>
        <strain evidence="2">F_SG_1</strain>
        <tissue evidence="2">Salivary glands</tissue>
    </source>
</reference>
<protein>
    <submittedName>
        <fullName evidence="2">Uncharacterized protein</fullName>
    </submittedName>
</protein>
<organism evidence="2 3">
    <name type="scientific">Amblyomma americanum</name>
    <name type="common">Lone star tick</name>
    <dbReference type="NCBI Taxonomy" id="6943"/>
    <lineage>
        <taxon>Eukaryota</taxon>
        <taxon>Metazoa</taxon>
        <taxon>Ecdysozoa</taxon>
        <taxon>Arthropoda</taxon>
        <taxon>Chelicerata</taxon>
        <taxon>Arachnida</taxon>
        <taxon>Acari</taxon>
        <taxon>Parasitiformes</taxon>
        <taxon>Ixodida</taxon>
        <taxon>Ixodoidea</taxon>
        <taxon>Ixodidae</taxon>
        <taxon>Amblyomminae</taxon>
        <taxon>Amblyomma</taxon>
    </lineage>
</organism>
<evidence type="ECO:0000313" key="3">
    <source>
        <dbReference type="Proteomes" id="UP001321473"/>
    </source>
</evidence>
<dbReference type="AlphaFoldDB" id="A0AAQ4DIT7"/>
<name>A0AAQ4DIT7_AMBAM</name>
<comment type="caution">
    <text evidence="2">The sequence shown here is derived from an EMBL/GenBank/DDBJ whole genome shotgun (WGS) entry which is preliminary data.</text>
</comment>
<feature type="region of interest" description="Disordered" evidence="1">
    <location>
        <begin position="95"/>
        <end position="128"/>
    </location>
</feature>